<gene>
    <name evidence="2" type="ORF">VRLFYP33_00381</name>
</gene>
<protein>
    <submittedName>
        <fullName evidence="2">Virulence-associated protein E</fullName>
    </submittedName>
</protein>
<sequence>MDVIISIGSSRHAKQWRAKKMTWDDLVKKLSQSKITEETAAEYRRMTKDEKAEVKDVGGFVGGHIKNKGRRVKGAVEKRYLLTLDADSPDPNFLESLNFEIGDYEYVVYSTHGHTPETPRYRLILPVSRAMAPDEYQAVARRIAGNIGIENFDPTTFEVERLMFWPSAPADVEPVFIHNNGAPVDVDAVLREYEDWHDVSLWPNSKRADEIRLNAAKKQGDPLTKKGLIGAFCRTYSIEDAIAEYLSDVYEACDTENRYTYKAGSTSAGLVVYDEGRFAYSHHGTDPISGKLVNAYDLVRIHKFGNDKDSTGKMAELITNDKNVLKVLDAERMADFDDDLIADGPDTEYLSKLERDKREGKPLPTTFNVKLILENDPRLYGRMALDDFAHRMAVRGDLPWRGLDEGKYWTDADDASLRNYLSIAYEINAPRVIDDALIEVFNKNKFHPVRDYLNGLTWDGECRVDTLLIDYLGAKDTPYVRAVTRKWLCGTIARVMIPGIKFDGTLVLFGPQGLGKTLIAERLGGEWFNNSLGDVKSKDAMEQLQGSWICELAELAPTYKNDAEIVKAFLTRTSDKFRAPYGKRTQEYQRQNSFIGTTNNRLFLKDRTGNRRFWPVEGNPELQTKIPYYDLTPEEVGQIWAEALTYYLQGEELVLPPDIERDADTTRQRHTEGYEKIGLIEEYLNTPIPENWYSKSPEVMANYYRNIEELDLVDEEYAAAEIVDRDRVCALEIWMVLFEGKRQSLTNAAAREINDILQNLPGWRSKGNKLRFGRYFGAQQAFVREPRS</sequence>
<dbReference type="InterPro" id="IPR007936">
    <property type="entry name" value="VapE-like_dom"/>
</dbReference>
<dbReference type="RefSeq" id="WP_156704034.1">
    <property type="nucleotide sequence ID" value="NZ_CACRUX010000012.1"/>
</dbReference>
<dbReference type="EMBL" id="CACRUX010000012">
    <property type="protein sequence ID" value="VYT72792.1"/>
    <property type="molecule type" value="Genomic_DNA"/>
</dbReference>
<dbReference type="Pfam" id="PF05272">
    <property type="entry name" value="VapE-like_dom"/>
    <property type="match status" value="1"/>
</dbReference>
<dbReference type="PANTHER" id="PTHR34985">
    <property type="entry name" value="SLR0554 PROTEIN"/>
    <property type="match status" value="1"/>
</dbReference>
<reference evidence="2" key="1">
    <citation type="submission" date="2019-11" db="EMBL/GenBank/DDBJ databases">
        <authorList>
            <person name="Feng L."/>
        </authorList>
    </citation>
    <scope>NUCLEOTIDE SEQUENCE</scope>
    <source>
        <strain evidence="2">VrattiLFYP33</strain>
    </source>
</reference>
<dbReference type="PANTHER" id="PTHR34985:SF1">
    <property type="entry name" value="SLR0554 PROTEIN"/>
    <property type="match status" value="1"/>
</dbReference>
<dbReference type="InterPro" id="IPR027417">
    <property type="entry name" value="P-loop_NTPase"/>
</dbReference>
<dbReference type="AlphaFoldDB" id="A0A6N2Z6L8"/>
<evidence type="ECO:0000313" key="2">
    <source>
        <dbReference type="EMBL" id="VYT72792.1"/>
    </source>
</evidence>
<name>A0A6N2Z6L8_9FIRM</name>
<evidence type="ECO:0000259" key="1">
    <source>
        <dbReference type="Pfam" id="PF05272"/>
    </source>
</evidence>
<dbReference type="SUPFAM" id="SSF52540">
    <property type="entry name" value="P-loop containing nucleoside triphosphate hydrolases"/>
    <property type="match status" value="1"/>
</dbReference>
<accession>A0A6N2Z6L8</accession>
<feature type="domain" description="Virulence-associated protein E-like" evidence="1">
    <location>
        <begin position="453"/>
        <end position="671"/>
    </location>
</feature>
<proteinExistence type="predicted"/>
<organism evidence="2">
    <name type="scientific">Veillonella ratti</name>
    <dbReference type="NCBI Taxonomy" id="103892"/>
    <lineage>
        <taxon>Bacteria</taxon>
        <taxon>Bacillati</taxon>
        <taxon>Bacillota</taxon>
        <taxon>Negativicutes</taxon>
        <taxon>Veillonellales</taxon>
        <taxon>Veillonellaceae</taxon>
        <taxon>Veillonella</taxon>
    </lineage>
</organism>